<dbReference type="GO" id="GO:0005829">
    <property type="term" value="C:cytosol"/>
    <property type="evidence" value="ECO:0007669"/>
    <property type="project" value="TreeGrafter"/>
</dbReference>
<dbReference type="GO" id="GO:0008713">
    <property type="term" value="F:ADP-heptose-lipopolysaccharide heptosyltransferase activity"/>
    <property type="evidence" value="ECO:0007669"/>
    <property type="project" value="TreeGrafter"/>
</dbReference>
<dbReference type="GO" id="GO:0009244">
    <property type="term" value="P:lipopolysaccharide core region biosynthetic process"/>
    <property type="evidence" value="ECO:0007669"/>
    <property type="project" value="TreeGrafter"/>
</dbReference>
<dbReference type="SUPFAM" id="SSF53756">
    <property type="entry name" value="UDP-Glycosyltransferase/glycogen phosphorylase"/>
    <property type="match status" value="1"/>
</dbReference>
<gene>
    <name evidence="3" type="primary">rfaF_4</name>
    <name evidence="3" type="ORF">Pla163_33960</name>
</gene>
<reference evidence="3 4" key="1">
    <citation type="submission" date="2019-02" db="EMBL/GenBank/DDBJ databases">
        <title>Deep-cultivation of Planctomycetes and their phenomic and genomic characterization uncovers novel biology.</title>
        <authorList>
            <person name="Wiegand S."/>
            <person name="Jogler M."/>
            <person name="Boedeker C."/>
            <person name="Pinto D."/>
            <person name="Vollmers J."/>
            <person name="Rivas-Marin E."/>
            <person name="Kohn T."/>
            <person name="Peeters S.H."/>
            <person name="Heuer A."/>
            <person name="Rast P."/>
            <person name="Oberbeckmann S."/>
            <person name="Bunk B."/>
            <person name="Jeske O."/>
            <person name="Meyerdierks A."/>
            <person name="Storesund J.E."/>
            <person name="Kallscheuer N."/>
            <person name="Luecker S."/>
            <person name="Lage O.M."/>
            <person name="Pohl T."/>
            <person name="Merkel B.J."/>
            <person name="Hornburger P."/>
            <person name="Mueller R.-W."/>
            <person name="Bruemmer F."/>
            <person name="Labrenz M."/>
            <person name="Spormann A.M."/>
            <person name="Op den Camp H."/>
            <person name="Overmann J."/>
            <person name="Amann R."/>
            <person name="Jetten M.S.M."/>
            <person name="Mascher T."/>
            <person name="Medema M.H."/>
            <person name="Devos D.P."/>
            <person name="Kaster A.-K."/>
            <person name="Ovreas L."/>
            <person name="Rohde M."/>
            <person name="Galperin M.Y."/>
            <person name="Jogler C."/>
        </authorList>
    </citation>
    <scope>NUCLEOTIDE SEQUENCE [LARGE SCALE GENOMIC DNA]</scope>
    <source>
        <strain evidence="3 4">Pla163</strain>
    </source>
</reference>
<dbReference type="PANTHER" id="PTHR30160:SF21">
    <property type="entry name" value="LIPOPOLYSACCHARIDE CORE HEPTOSYLTRANSFERASE OPSX"/>
    <property type="match status" value="1"/>
</dbReference>
<keyword evidence="4" id="KW-1185">Reference proteome</keyword>
<dbReference type="EMBL" id="CP036290">
    <property type="protein sequence ID" value="QDU86245.1"/>
    <property type="molecule type" value="Genomic_DNA"/>
</dbReference>
<accession>A0A518D433</accession>
<proteinExistence type="predicted"/>
<dbReference type="InterPro" id="IPR051199">
    <property type="entry name" value="LPS_LOS_Heptosyltrfase"/>
</dbReference>
<dbReference type="Pfam" id="PF01075">
    <property type="entry name" value="Glyco_transf_9"/>
    <property type="match status" value="1"/>
</dbReference>
<dbReference type="Proteomes" id="UP000319342">
    <property type="component" value="Chromosome"/>
</dbReference>
<dbReference type="PANTHER" id="PTHR30160">
    <property type="entry name" value="TETRAACYLDISACCHARIDE 4'-KINASE-RELATED"/>
    <property type="match status" value="1"/>
</dbReference>
<dbReference type="Gene3D" id="3.40.50.2000">
    <property type="entry name" value="Glycogen Phosphorylase B"/>
    <property type="match status" value="2"/>
</dbReference>
<dbReference type="AlphaFoldDB" id="A0A518D433"/>
<evidence type="ECO:0000313" key="4">
    <source>
        <dbReference type="Proteomes" id="UP000319342"/>
    </source>
</evidence>
<evidence type="ECO:0000256" key="1">
    <source>
        <dbReference type="ARBA" id="ARBA00022676"/>
    </source>
</evidence>
<protein>
    <submittedName>
        <fullName evidence="3">ADP-heptose--LPS heptosyltransferase 2</fullName>
        <ecNumber evidence="3">2.-.-.-</ecNumber>
    </submittedName>
</protein>
<evidence type="ECO:0000313" key="3">
    <source>
        <dbReference type="EMBL" id="QDU86245.1"/>
    </source>
</evidence>
<evidence type="ECO:0000256" key="2">
    <source>
        <dbReference type="ARBA" id="ARBA00022679"/>
    </source>
</evidence>
<dbReference type="EC" id="2.-.-.-" evidence="3"/>
<organism evidence="3 4">
    <name type="scientific">Rohdeia mirabilis</name>
    <dbReference type="NCBI Taxonomy" id="2528008"/>
    <lineage>
        <taxon>Bacteria</taxon>
        <taxon>Pseudomonadati</taxon>
        <taxon>Planctomycetota</taxon>
        <taxon>Planctomycetia</taxon>
        <taxon>Planctomycetia incertae sedis</taxon>
        <taxon>Rohdeia</taxon>
    </lineage>
</organism>
<name>A0A518D433_9BACT</name>
<dbReference type="CDD" id="cd03789">
    <property type="entry name" value="GT9_LPS_heptosyltransferase"/>
    <property type="match status" value="1"/>
</dbReference>
<keyword evidence="1" id="KW-0328">Glycosyltransferase</keyword>
<dbReference type="InterPro" id="IPR002201">
    <property type="entry name" value="Glyco_trans_9"/>
</dbReference>
<sequence>MVPAKRYRVDLVSSRSDSAGLPARVLVVRLGAIGDVVNALVFATALKRARPDTHVGWAIHDLALPLVEGHPSVDRVHLWRRGSGGAGRRAVTRELRAERYDLAVDLQRIAKSALLARASGAPRVLGYDRRRAKEFSWLLATERIAPGPPHEHMVDQYLAFARHLGCDGPAEHLLPVDAEADAWAAALVDELGAAPVLINPGASKPRNRWSPECFGALAKRLVEDGAAPVVAIGGPGDRELATALLAAAGPGVRDLVGATTLPRLIALERRARLVVTGDTGPMHLAVAVGTPTLALFGPADPRRTGPYGSTERTDSRHTVLRATEGRMDALAVETVHAAARAKLANERA</sequence>
<keyword evidence="2 3" id="KW-0808">Transferase</keyword>